<dbReference type="Pfam" id="PF00012">
    <property type="entry name" value="HSP70"/>
    <property type="match status" value="1"/>
</dbReference>
<dbReference type="Gene3D" id="3.30.730.10">
    <property type="entry name" value="AP2/ERF domain"/>
    <property type="match status" value="1"/>
</dbReference>
<sequence length="164" mass="18674">MHALGCRFLQNQQPWSYREQYPVRDFDHTSFGNSPLYCGGGESEIVDEFGEDSKNFDVSILRISDGDLNIVGKHDLFLGGEDFDNVIVEYLKSGIHGKKTRVWLGTFDSAEDVARAYDAAARNLRGPKAKINFPSPLLPHLINFPNHYNHGFVIHQEQQDEYQD</sequence>
<name>A0A835IRI0_9MAGN</name>
<evidence type="ECO:0000256" key="4">
    <source>
        <dbReference type="ARBA" id="ARBA00023015"/>
    </source>
</evidence>
<reference evidence="9 10" key="1">
    <citation type="submission" date="2020-10" db="EMBL/GenBank/DDBJ databases">
        <title>The Coptis chinensis genome and diversification of protoberbering-type alkaloids.</title>
        <authorList>
            <person name="Wang B."/>
            <person name="Shu S."/>
            <person name="Song C."/>
            <person name="Liu Y."/>
        </authorList>
    </citation>
    <scope>NUCLEOTIDE SEQUENCE [LARGE SCALE GENOMIC DNA]</scope>
    <source>
        <strain evidence="9">HL-2020</strain>
        <tissue evidence="9">Leaf</tissue>
    </source>
</reference>
<dbReference type="InterPro" id="IPR001471">
    <property type="entry name" value="AP2/ERF_dom"/>
</dbReference>
<evidence type="ECO:0000313" key="10">
    <source>
        <dbReference type="Proteomes" id="UP000631114"/>
    </source>
</evidence>
<dbReference type="InterPro" id="IPR043129">
    <property type="entry name" value="ATPase_NBD"/>
</dbReference>
<keyword evidence="5" id="KW-0238">DNA-binding</keyword>
<gene>
    <name evidence="9" type="ORF">IFM89_029348</name>
</gene>
<proteinExistence type="predicted"/>
<organism evidence="9 10">
    <name type="scientific">Coptis chinensis</name>
    <dbReference type="NCBI Taxonomy" id="261450"/>
    <lineage>
        <taxon>Eukaryota</taxon>
        <taxon>Viridiplantae</taxon>
        <taxon>Streptophyta</taxon>
        <taxon>Embryophyta</taxon>
        <taxon>Tracheophyta</taxon>
        <taxon>Spermatophyta</taxon>
        <taxon>Magnoliopsida</taxon>
        <taxon>Ranunculales</taxon>
        <taxon>Ranunculaceae</taxon>
        <taxon>Coptidoideae</taxon>
        <taxon>Coptis</taxon>
    </lineage>
</organism>
<dbReference type="EMBL" id="JADFTS010000002">
    <property type="protein sequence ID" value="KAF9622064.1"/>
    <property type="molecule type" value="Genomic_DNA"/>
</dbReference>
<comment type="caution">
    <text evidence="9">The sequence shown here is derived from an EMBL/GenBank/DDBJ whole genome shotgun (WGS) entry which is preliminary data.</text>
</comment>
<dbReference type="InterPro" id="IPR013126">
    <property type="entry name" value="Hsp_70_fam"/>
</dbReference>
<evidence type="ECO:0000256" key="6">
    <source>
        <dbReference type="ARBA" id="ARBA00023163"/>
    </source>
</evidence>
<evidence type="ECO:0000259" key="8">
    <source>
        <dbReference type="PROSITE" id="PS51032"/>
    </source>
</evidence>
<keyword evidence="3" id="KW-0067">ATP-binding</keyword>
<evidence type="ECO:0000256" key="7">
    <source>
        <dbReference type="ARBA" id="ARBA00023242"/>
    </source>
</evidence>
<keyword evidence="7" id="KW-0539">Nucleus</keyword>
<dbReference type="GO" id="GO:0140662">
    <property type="term" value="F:ATP-dependent protein folding chaperone"/>
    <property type="evidence" value="ECO:0007669"/>
    <property type="project" value="InterPro"/>
</dbReference>
<dbReference type="InterPro" id="IPR036955">
    <property type="entry name" value="AP2/ERF_dom_sf"/>
</dbReference>
<dbReference type="AlphaFoldDB" id="A0A835IRI0"/>
<evidence type="ECO:0000256" key="5">
    <source>
        <dbReference type="ARBA" id="ARBA00023125"/>
    </source>
</evidence>
<dbReference type="CDD" id="cd00018">
    <property type="entry name" value="AP2"/>
    <property type="match status" value="1"/>
</dbReference>
<keyword evidence="2" id="KW-0547">Nucleotide-binding</keyword>
<keyword evidence="10" id="KW-1185">Reference proteome</keyword>
<dbReference type="SUPFAM" id="SSF54171">
    <property type="entry name" value="DNA-binding domain"/>
    <property type="match status" value="1"/>
</dbReference>
<dbReference type="GO" id="GO:0003700">
    <property type="term" value="F:DNA-binding transcription factor activity"/>
    <property type="evidence" value="ECO:0007669"/>
    <property type="project" value="InterPro"/>
</dbReference>
<dbReference type="GO" id="GO:0005634">
    <property type="term" value="C:nucleus"/>
    <property type="evidence" value="ECO:0007669"/>
    <property type="project" value="UniProtKB-SubCell"/>
</dbReference>
<dbReference type="Proteomes" id="UP000631114">
    <property type="component" value="Unassembled WGS sequence"/>
</dbReference>
<dbReference type="PROSITE" id="PS51032">
    <property type="entry name" value="AP2_ERF"/>
    <property type="match status" value="1"/>
</dbReference>
<dbReference type="GO" id="GO:0003677">
    <property type="term" value="F:DNA binding"/>
    <property type="evidence" value="ECO:0007669"/>
    <property type="project" value="UniProtKB-KW"/>
</dbReference>
<keyword evidence="4" id="KW-0805">Transcription regulation</keyword>
<comment type="subcellular location">
    <subcellularLocation>
        <location evidence="1">Nucleus</location>
    </subcellularLocation>
</comment>
<dbReference type="PANTHER" id="PTHR31677">
    <property type="entry name" value="AP2 DOMAIN CLASS TRANSCRIPTION FACTOR"/>
    <property type="match status" value="1"/>
</dbReference>
<evidence type="ECO:0000256" key="2">
    <source>
        <dbReference type="ARBA" id="ARBA00022741"/>
    </source>
</evidence>
<evidence type="ECO:0000256" key="3">
    <source>
        <dbReference type="ARBA" id="ARBA00022840"/>
    </source>
</evidence>
<protein>
    <recommendedName>
        <fullName evidence="8">AP2/ERF domain-containing protein</fullName>
    </recommendedName>
</protein>
<accession>A0A835IRI0</accession>
<evidence type="ECO:0000313" key="9">
    <source>
        <dbReference type="EMBL" id="KAF9622064.1"/>
    </source>
</evidence>
<evidence type="ECO:0000256" key="1">
    <source>
        <dbReference type="ARBA" id="ARBA00004123"/>
    </source>
</evidence>
<feature type="domain" description="AP2/ERF" evidence="8">
    <location>
        <begin position="16"/>
        <end position="134"/>
    </location>
</feature>
<dbReference type="GO" id="GO:0005524">
    <property type="term" value="F:ATP binding"/>
    <property type="evidence" value="ECO:0007669"/>
    <property type="project" value="UniProtKB-KW"/>
</dbReference>
<dbReference type="PANTHER" id="PTHR31677:SF252">
    <property type="entry name" value="ETHYLENE-RESPONSIVE TRANSCRIPTION FACTOR 3"/>
    <property type="match status" value="1"/>
</dbReference>
<dbReference type="SUPFAM" id="SSF53067">
    <property type="entry name" value="Actin-like ATPase domain"/>
    <property type="match status" value="1"/>
</dbReference>
<keyword evidence="6" id="KW-0804">Transcription</keyword>
<dbReference type="InterPro" id="IPR016177">
    <property type="entry name" value="DNA-bd_dom_sf"/>
</dbReference>
<dbReference type="SMART" id="SM00380">
    <property type="entry name" value="AP2"/>
    <property type="match status" value="1"/>
</dbReference>